<keyword evidence="1" id="KW-0732">Signal</keyword>
<evidence type="ECO:0000313" key="2">
    <source>
        <dbReference type="EMBL" id="EEC50988.1"/>
    </source>
</evidence>
<proteinExistence type="predicted"/>
<name>B7FRC8_PHATC</name>
<reference evidence="2 3" key="1">
    <citation type="journal article" date="2008" name="Nature">
        <title>The Phaeodactylum genome reveals the evolutionary history of diatom genomes.</title>
        <authorList>
            <person name="Bowler C."/>
            <person name="Allen A.E."/>
            <person name="Badger J.H."/>
            <person name="Grimwood J."/>
            <person name="Jabbari K."/>
            <person name="Kuo A."/>
            <person name="Maheswari U."/>
            <person name="Martens C."/>
            <person name="Maumus F."/>
            <person name="Otillar R.P."/>
            <person name="Rayko E."/>
            <person name="Salamov A."/>
            <person name="Vandepoele K."/>
            <person name="Beszteri B."/>
            <person name="Gruber A."/>
            <person name="Heijde M."/>
            <person name="Katinka M."/>
            <person name="Mock T."/>
            <person name="Valentin K."/>
            <person name="Verret F."/>
            <person name="Berges J.A."/>
            <person name="Brownlee C."/>
            <person name="Cadoret J.P."/>
            <person name="Chiovitti A."/>
            <person name="Choi C.J."/>
            <person name="Coesel S."/>
            <person name="De Martino A."/>
            <person name="Detter J.C."/>
            <person name="Durkin C."/>
            <person name="Falciatore A."/>
            <person name="Fournet J."/>
            <person name="Haruta M."/>
            <person name="Huysman M.J."/>
            <person name="Jenkins B.D."/>
            <person name="Jiroutova K."/>
            <person name="Jorgensen R.E."/>
            <person name="Joubert Y."/>
            <person name="Kaplan A."/>
            <person name="Kroger N."/>
            <person name="Kroth P.G."/>
            <person name="La Roche J."/>
            <person name="Lindquist E."/>
            <person name="Lommer M."/>
            <person name="Martin-Jezequel V."/>
            <person name="Lopez P.J."/>
            <person name="Lucas S."/>
            <person name="Mangogna M."/>
            <person name="McGinnis K."/>
            <person name="Medlin L.K."/>
            <person name="Montsant A."/>
            <person name="Oudot-Le Secq M.P."/>
            <person name="Napoli C."/>
            <person name="Obornik M."/>
            <person name="Parker M.S."/>
            <person name="Petit J.L."/>
            <person name="Porcel B.M."/>
            <person name="Poulsen N."/>
            <person name="Robison M."/>
            <person name="Rychlewski L."/>
            <person name="Rynearson T.A."/>
            <person name="Schmutz J."/>
            <person name="Shapiro H."/>
            <person name="Siaut M."/>
            <person name="Stanley M."/>
            <person name="Sussman M.R."/>
            <person name="Taylor A.R."/>
            <person name="Vardi A."/>
            <person name="von Dassow P."/>
            <person name="Vyverman W."/>
            <person name="Willis A."/>
            <person name="Wyrwicz L.S."/>
            <person name="Rokhsar D.S."/>
            <person name="Weissenbach J."/>
            <person name="Armbrust E.V."/>
            <person name="Green B.R."/>
            <person name="Van de Peer Y."/>
            <person name="Grigoriev I.V."/>
        </authorList>
    </citation>
    <scope>NUCLEOTIDE SEQUENCE [LARGE SCALE GENOMIC DNA]</scope>
    <source>
        <strain evidence="2 3">CCAP 1055/1</strain>
    </source>
</reference>
<dbReference type="Proteomes" id="UP000000759">
    <property type="component" value="Chromosome 1"/>
</dbReference>
<dbReference type="RefSeq" id="XP_002176525.1">
    <property type="nucleotide sequence ID" value="XM_002176489.1"/>
</dbReference>
<reference evidence="3" key="2">
    <citation type="submission" date="2008-08" db="EMBL/GenBank/DDBJ databases">
        <authorList>
            <consortium name="Diatom Consortium"/>
            <person name="Grigoriev I."/>
            <person name="Grimwood J."/>
            <person name="Kuo A."/>
            <person name="Otillar R.P."/>
            <person name="Salamov A."/>
            <person name="Detter J.C."/>
            <person name="Lindquist E."/>
            <person name="Shapiro H."/>
            <person name="Lucas S."/>
            <person name="Glavina del Rio T."/>
            <person name="Pitluck S."/>
            <person name="Rokhsar D."/>
            <person name="Bowler C."/>
        </authorList>
    </citation>
    <scope>GENOME REANNOTATION</scope>
    <source>
        <strain evidence="3">CCAP 1055/1</strain>
    </source>
</reference>
<keyword evidence="3" id="KW-1185">Reference proteome</keyword>
<sequence>MSSVSGQCRRLLVAIVVSCLASNTKAFVPTSASSKTRPFRPIRAYMAIEPETAQIIAASGESHLPASDALSVIGTTPYTEVVDAMPSLSTAASDVILKPAAGHTQPFWGTPDPYLTAGSSIAPPAKNLADMGVAKTTELSSLPEQVQIAASKGWKILEFESIKTENLLPGFSPTGGILSAHNTAIPAETPETFAAQVEWAANFLNVVDKLPYAALAYAFVEFFILRPGIDLYKEDVEEEPSDVLAETIVTTGVRMGAFCLVAISTLGIFG</sequence>
<organism evidence="2 3">
    <name type="scientific">Phaeodactylum tricornutum (strain CCAP 1055/1)</name>
    <dbReference type="NCBI Taxonomy" id="556484"/>
    <lineage>
        <taxon>Eukaryota</taxon>
        <taxon>Sar</taxon>
        <taxon>Stramenopiles</taxon>
        <taxon>Ochrophyta</taxon>
        <taxon>Bacillariophyta</taxon>
        <taxon>Bacillariophyceae</taxon>
        <taxon>Bacillariophycidae</taxon>
        <taxon>Naviculales</taxon>
        <taxon>Phaeodactylaceae</taxon>
        <taxon>Phaeodactylum</taxon>
    </lineage>
</organism>
<dbReference type="KEGG" id="pti:PHATRDRAFT_42454"/>
<protein>
    <recommendedName>
        <fullName evidence="4">Amidase domain-containing protein</fullName>
    </recommendedName>
</protein>
<evidence type="ECO:0000313" key="3">
    <source>
        <dbReference type="Proteomes" id="UP000000759"/>
    </source>
</evidence>
<gene>
    <name evidence="2" type="ORF">PHATRDRAFT_42454</name>
</gene>
<evidence type="ECO:0008006" key="4">
    <source>
        <dbReference type="Google" id="ProtNLM"/>
    </source>
</evidence>
<feature type="signal peptide" evidence="1">
    <location>
        <begin position="1"/>
        <end position="26"/>
    </location>
</feature>
<feature type="chain" id="PRO_5002854915" description="Amidase domain-containing protein" evidence="1">
    <location>
        <begin position="27"/>
        <end position="270"/>
    </location>
</feature>
<dbReference type="GeneID" id="7196657"/>
<dbReference type="EMBL" id="CM000605">
    <property type="protein sequence ID" value="EEC50988.1"/>
    <property type="molecule type" value="Genomic_DNA"/>
</dbReference>
<accession>B7FRC8</accession>
<dbReference type="AlphaFoldDB" id="B7FRC8"/>
<dbReference type="PaxDb" id="2850-Phatr42454"/>
<dbReference type="HOGENOM" id="CLU_1231939_0_0_1"/>
<dbReference type="OrthoDB" id="44602at2759"/>
<evidence type="ECO:0000256" key="1">
    <source>
        <dbReference type="SAM" id="SignalP"/>
    </source>
</evidence>
<dbReference type="InParanoid" id="B7FRC8"/>